<gene>
    <name evidence="4" type="ORF">HDA39_001994</name>
</gene>
<evidence type="ECO:0000313" key="5">
    <source>
        <dbReference type="Proteomes" id="UP000549971"/>
    </source>
</evidence>
<reference evidence="4 5" key="1">
    <citation type="submission" date="2020-08" db="EMBL/GenBank/DDBJ databases">
        <title>Sequencing the genomes of 1000 actinobacteria strains.</title>
        <authorList>
            <person name="Klenk H.-P."/>
        </authorList>
    </citation>
    <scope>NUCLEOTIDE SEQUENCE [LARGE SCALE GENOMIC DNA]</scope>
    <source>
        <strain evidence="4 5">DSM 28967</strain>
    </source>
</reference>
<evidence type="ECO:0000256" key="1">
    <source>
        <dbReference type="SAM" id="MobiDB-lite"/>
    </source>
</evidence>
<proteinExistence type="predicted"/>
<protein>
    <submittedName>
        <fullName evidence="4">Putative dehydrogenase</fullName>
    </submittedName>
</protein>
<feature type="region of interest" description="Disordered" evidence="1">
    <location>
        <begin position="282"/>
        <end position="305"/>
    </location>
</feature>
<dbReference type="InterPro" id="IPR055170">
    <property type="entry name" value="GFO_IDH_MocA-like_dom"/>
</dbReference>
<dbReference type="SUPFAM" id="SSF55347">
    <property type="entry name" value="Glyceraldehyde-3-phosphate dehydrogenase-like, C-terminal domain"/>
    <property type="match status" value="1"/>
</dbReference>
<dbReference type="PANTHER" id="PTHR43249">
    <property type="entry name" value="UDP-N-ACETYL-2-AMINO-2-DEOXY-D-GLUCURONATE OXIDASE"/>
    <property type="match status" value="1"/>
</dbReference>
<dbReference type="Proteomes" id="UP000549971">
    <property type="component" value="Unassembled WGS sequence"/>
</dbReference>
<organism evidence="4 5">
    <name type="scientific">Kribbella italica</name>
    <dbReference type="NCBI Taxonomy" id="1540520"/>
    <lineage>
        <taxon>Bacteria</taxon>
        <taxon>Bacillati</taxon>
        <taxon>Actinomycetota</taxon>
        <taxon>Actinomycetes</taxon>
        <taxon>Propionibacteriales</taxon>
        <taxon>Kribbellaceae</taxon>
        <taxon>Kribbella</taxon>
    </lineage>
</organism>
<dbReference type="Pfam" id="PF22725">
    <property type="entry name" value="GFO_IDH_MocA_C3"/>
    <property type="match status" value="1"/>
</dbReference>
<comment type="caution">
    <text evidence="4">The sequence shown here is derived from an EMBL/GenBank/DDBJ whole genome shotgun (WGS) entry which is preliminary data.</text>
</comment>
<feature type="compositionally biased region" description="Polar residues" evidence="1">
    <location>
        <begin position="294"/>
        <end position="305"/>
    </location>
</feature>
<keyword evidence="5" id="KW-1185">Reference proteome</keyword>
<name>A0A7W9MTM0_9ACTN</name>
<dbReference type="InterPro" id="IPR000683">
    <property type="entry name" value="Gfo/Idh/MocA-like_OxRdtase_N"/>
</dbReference>
<dbReference type="InterPro" id="IPR036291">
    <property type="entry name" value="NAD(P)-bd_dom_sf"/>
</dbReference>
<dbReference type="Gene3D" id="3.30.360.10">
    <property type="entry name" value="Dihydrodipicolinate Reductase, domain 2"/>
    <property type="match status" value="1"/>
</dbReference>
<evidence type="ECO:0000259" key="2">
    <source>
        <dbReference type="Pfam" id="PF01408"/>
    </source>
</evidence>
<dbReference type="EMBL" id="JACHMY010000001">
    <property type="protein sequence ID" value="MBB5835260.1"/>
    <property type="molecule type" value="Genomic_DNA"/>
</dbReference>
<dbReference type="Pfam" id="PF01408">
    <property type="entry name" value="GFO_IDH_MocA"/>
    <property type="match status" value="1"/>
</dbReference>
<dbReference type="Gene3D" id="3.40.50.720">
    <property type="entry name" value="NAD(P)-binding Rossmann-like Domain"/>
    <property type="match status" value="1"/>
</dbReference>
<feature type="domain" description="Gfo/Idh/MocA-like oxidoreductase N-terminal" evidence="2">
    <location>
        <begin position="9"/>
        <end position="124"/>
    </location>
</feature>
<dbReference type="PANTHER" id="PTHR43249:SF1">
    <property type="entry name" value="D-GLUCOSIDE 3-DEHYDROGENASE"/>
    <property type="match status" value="1"/>
</dbReference>
<dbReference type="InterPro" id="IPR052515">
    <property type="entry name" value="Gfo/Idh/MocA_Oxidoreductase"/>
</dbReference>
<feature type="domain" description="GFO/IDH/MocA-like oxidoreductase" evidence="3">
    <location>
        <begin position="146"/>
        <end position="267"/>
    </location>
</feature>
<dbReference type="GO" id="GO:0000166">
    <property type="term" value="F:nucleotide binding"/>
    <property type="evidence" value="ECO:0007669"/>
    <property type="project" value="InterPro"/>
</dbReference>
<sequence length="374" mass="39127">MADSTTPHQVAIVGCGIIGRTHADTVSARPDATVTALVDVDPAAAKALAARLTEAGHPEPKVYGDLDAAVAGSDVSLVAVCVPSGTHAVIAEQALEHKLHVVIEKPLDVDVAKGRRLAAAATRAASHGVVCSVISQHRFDPGSAIVAEAIRAGRFGTLTSAVASVAWWRSDEYYASAGWRGTWAQDGGGALMNQGVHTLDLLLWFMGRPVTIQAQAIRAAHHAIEVEDTLVATFTFENGAVATLHATTAAYPGGRTRISVHGTEGGAEVEDDVLRRFNADGNKEDLPVDEQSSKEAGSQQLSTNGHSRQYADILDAVSNGSQPGISVQDGIEALAAVRAVYIASTLQRPVKFEDVLEGKYDDVDVSRGVGLPPV</sequence>
<evidence type="ECO:0000313" key="4">
    <source>
        <dbReference type="EMBL" id="MBB5835260.1"/>
    </source>
</evidence>
<evidence type="ECO:0000259" key="3">
    <source>
        <dbReference type="Pfam" id="PF22725"/>
    </source>
</evidence>
<dbReference type="AlphaFoldDB" id="A0A7W9MTM0"/>
<accession>A0A7W9MTM0</accession>
<dbReference type="SUPFAM" id="SSF51735">
    <property type="entry name" value="NAD(P)-binding Rossmann-fold domains"/>
    <property type="match status" value="1"/>
</dbReference>
<dbReference type="RefSeq" id="WP_184794933.1">
    <property type="nucleotide sequence ID" value="NZ_JACHMY010000001.1"/>
</dbReference>